<dbReference type="EC" id="2.7.4.2" evidence="3 13"/>
<evidence type="ECO:0000256" key="4">
    <source>
        <dbReference type="ARBA" id="ARBA00022516"/>
    </source>
</evidence>
<proteinExistence type="inferred from homology"/>
<evidence type="ECO:0000256" key="6">
    <source>
        <dbReference type="ARBA" id="ARBA00022741"/>
    </source>
</evidence>
<dbReference type="InterPro" id="IPR016005">
    <property type="entry name" value="Erg8"/>
</dbReference>
<keyword evidence="6" id="KW-0547">Nucleotide-binding</keyword>
<evidence type="ECO:0000256" key="7">
    <source>
        <dbReference type="ARBA" id="ARBA00022777"/>
    </source>
</evidence>
<dbReference type="GO" id="GO:0005524">
    <property type="term" value="F:ATP binding"/>
    <property type="evidence" value="ECO:0007669"/>
    <property type="project" value="UniProtKB-UniRule"/>
</dbReference>
<dbReference type="InterPro" id="IPR020568">
    <property type="entry name" value="Ribosomal_Su5_D2-typ_SF"/>
</dbReference>
<protein>
    <recommendedName>
        <fullName evidence="3 13">Phosphomevalonate kinase</fullName>
        <ecNumber evidence="3 13">2.7.4.2</ecNumber>
    </recommendedName>
</protein>
<dbReference type="InterPro" id="IPR035102">
    <property type="entry name" value="Phosphomevalonate_kinase"/>
</dbReference>
<comment type="similarity">
    <text evidence="2 13">Belongs to the GHMP kinase family. Mevalonate kinase subfamily.</text>
</comment>
<dbReference type="EMBL" id="BPQB01000040">
    <property type="protein sequence ID" value="GJE94467.1"/>
    <property type="molecule type" value="Genomic_DNA"/>
</dbReference>
<evidence type="ECO:0000256" key="13">
    <source>
        <dbReference type="PIRNR" id="PIRNR017288"/>
    </source>
</evidence>
<name>A0A9P3LHT1_9APHY</name>
<dbReference type="PANTHER" id="PTHR31814">
    <property type="match status" value="1"/>
</dbReference>
<accession>A0A9P3LHT1</accession>
<dbReference type="NCBIfam" id="TIGR01219">
    <property type="entry name" value="Pmev_kin_ERG8"/>
    <property type="match status" value="1"/>
</dbReference>
<dbReference type="Gene3D" id="3.30.230.10">
    <property type="match status" value="1"/>
</dbReference>
<keyword evidence="11 13" id="KW-0753">Steroid metabolism</keyword>
<evidence type="ECO:0000256" key="1">
    <source>
        <dbReference type="ARBA" id="ARBA00005017"/>
    </source>
</evidence>
<keyword evidence="5 13" id="KW-0808">Transferase</keyword>
<evidence type="ECO:0000256" key="9">
    <source>
        <dbReference type="ARBA" id="ARBA00022955"/>
    </source>
</evidence>
<evidence type="ECO:0000256" key="8">
    <source>
        <dbReference type="ARBA" id="ARBA00022840"/>
    </source>
</evidence>
<dbReference type="SUPFAM" id="SSF54211">
    <property type="entry name" value="Ribosomal protein S5 domain 2-like"/>
    <property type="match status" value="1"/>
</dbReference>
<keyword evidence="15" id="KW-1185">Reference proteome</keyword>
<evidence type="ECO:0000256" key="2">
    <source>
        <dbReference type="ARBA" id="ARBA00006495"/>
    </source>
</evidence>
<evidence type="ECO:0000256" key="11">
    <source>
        <dbReference type="ARBA" id="ARBA00023221"/>
    </source>
</evidence>
<dbReference type="GO" id="GO:0010142">
    <property type="term" value="P:farnesyl diphosphate biosynthetic process, mevalonate pathway"/>
    <property type="evidence" value="ECO:0007669"/>
    <property type="project" value="TreeGrafter"/>
</dbReference>
<keyword evidence="4 13" id="KW-0444">Lipid biosynthesis</keyword>
<gene>
    <name evidence="14" type="ORF">PsYK624_106370</name>
</gene>
<dbReference type="GO" id="GO:0004631">
    <property type="term" value="F:phosphomevalonate kinase activity"/>
    <property type="evidence" value="ECO:0007669"/>
    <property type="project" value="UniProtKB-UniRule"/>
</dbReference>
<dbReference type="GO" id="GO:0006696">
    <property type="term" value="P:ergosterol biosynthetic process"/>
    <property type="evidence" value="ECO:0007669"/>
    <property type="project" value="TreeGrafter"/>
</dbReference>
<keyword evidence="10 13" id="KW-0443">Lipid metabolism</keyword>
<reference evidence="14 15" key="1">
    <citation type="submission" date="2021-08" db="EMBL/GenBank/DDBJ databases">
        <title>Draft Genome Sequence of Phanerochaete sordida strain YK-624.</title>
        <authorList>
            <person name="Mori T."/>
            <person name="Dohra H."/>
            <person name="Suzuki T."/>
            <person name="Kawagishi H."/>
            <person name="Hirai H."/>
        </authorList>
    </citation>
    <scope>NUCLEOTIDE SEQUENCE [LARGE SCALE GENOMIC DNA]</scope>
    <source>
        <strain evidence="14 15">YK-624</strain>
    </source>
</reference>
<evidence type="ECO:0000313" key="14">
    <source>
        <dbReference type="EMBL" id="GJE94467.1"/>
    </source>
</evidence>
<comment type="catalytic activity">
    <reaction evidence="12">
        <text>(R)-5-phosphomevalonate + ATP = (R)-5-diphosphomevalonate + ADP</text>
        <dbReference type="Rhea" id="RHEA:16341"/>
        <dbReference type="ChEBI" id="CHEBI:30616"/>
        <dbReference type="ChEBI" id="CHEBI:57557"/>
        <dbReference type="ChEBI" id="CHEBI:58146"/>
        <dbReference type="ChEBI" id="CHEBI:456216"/>
        <dbReference type="EC" id="2.7.4.2"/>
    </reaction>
    <physiologicalReaction direction="left-to-right" evidence="12">
        <dbReference type="Rhea" id="RHEA:16342"/>
    </physiologicalReaction>
</comment>
<dbReference type="InterPro" id="IPR014721">
    <property type="entry name" value="Ribsml_uS5_D2-typ_fold_subgr"/>
</dbReference>
<evidence type="ECO:0000256" key="5">
    <source>
        <dbReference type="ARBA" id="ARBA00022679"/>
    </source>
</evidence>
<dbReference type="PANTHER" id="PTHR31814:SF2">
    <property type="entry name" value="PHOSPHOMEVALONATE KINASE"/>
    <property type="match status" value="1"/>
</dbReference>
<dbReference type="Proteomes" id="UP000703269">
    <property type="component" value="Unassembled WGS sequence"/>
</dbReference>
<comment type="pathway">
    <text evidence="1 13">Isoprenoid biosynthesis; isopentenyl diphosphate biosynthesis via mevalonate pathway; isopentenyl diphosphate from (R)-mevalonate: step 2/3.</text>
</comment>
<keyword evidence="9 13" id="KW-0752">Steroid biosynthesis</keyword>
<organism evidence="14 15">
    <name type="scientific">Phanerochaete sordida</name>
    <dbReference type="NCBI Taxonomy" id="48140"/>
    <lineage>
        <taxon>Eukaryota</taxon>
        <taxon>Fungi</taxon>
        <taxon>Dikarya</taxon>
        <taxon>Basidiomycota</taxon>
        <taxon>Agaricomycotina</taxon>
        <taxon>Agaricomycetes</taxon>
        <taxon>Polyporales</taxon>
        <taxon>Phanerochaetaceae</taxon>
        <taxon>Phanerochaete</taxon>
    </lineage>
</organism>
<dbReference type="GO" id="GO:0005777">
    <property type="term" value="C:peroxisome"/>
    <property type="evidence" value="ECO:0007669"/>
    <property type="project" value="TreeGrafter"/>
</dbReference>
<dbReference type="GO" id="GO:0019287">
    <property type="term" value="P:isopentenyl diphosphate biosynthetic process, mevalonate pathway"/>
    <property type="evidence" value="ECO:0007669"/>
    <property type="project" value="UniProtKB-UniRule"/>
</dbReference>
<dbReference type="AlphaFoldDB" id="A0A9P3LHT1"/>
<sequence>MPPATAVSSPGKVLLAGGYLVLDPKYSGVVVATSSRFYTVVAALPASAARTQGPVQIRVRSPQFVDATWLYLVHVDQTGVRVEQAADESVTSTKNKFVQLALQETLRLVWEAKGPQDLRDSLATGLDVTIAGDNDFYSQRAQLANRKLPPTLASLAQLPPFLHTGVRLPEVHKTGLGSSAALITSLVSALLLHLGAIPRDSFAAADGLASASDGRKLAHNVAQYVHCLAQGKVGSGFDVSSAVFGSQLYTRFDPQVLQPLMENHLESVQSLSRILSPSNPAWDYRVAPFRLPPHTRLMLADVDAGSDTPSLVGKVLKWRKERPAEADALWETLNAHNQALSRVLLKLSDLAAAQSELYAVVVRYLASLQSAQWLAHPNIPTDKLKIIEAFAEAHQLTEAIRARMREMGTAAGVPIEPPEQTALLDGCGAVAGVIGGGVPGAGGYDAIWVLVFDPAGIAAEELPSRRVEAQWQSWTALSVSPLSAGESAAKGVRVEELGAVPGLGALVAQ</sequence>
<dbReference type="OrthoDB" id="10262935at2759"/>
<evidence type="ECO:0000256" key="12">
    <source>
        <dbReference type="ARBA" id="ARBA00029326"/>
    </source>
</evidence>
<keyword evidence="8" id="KW-0067">ATP-binding</keyword>
<evidence type="ECO:0000256" key="10">
    <source>
        <dbReference type="ARBA" id="ARBA00023098"/>
    </source>
</evidence>
<dbReference type="PIRSF" id="PIRSF017288">
    <property type="entry name" value="PMK_GHMP_euk"/>
    <property type="match status" value="1"/>
</dbReference>
<evidence type="ECO:0000256" key="3">
    <source>
        <dbReference type="ARBA" id="ARBA00012958"/>
    </source>
</evidence>
<keyword evidence="7 13" id="KW-0418">Kinase</keyword>
<evidence type="ECO:0000313" key="15">
    <source>
        <dbReference type="Proteomes" id="UP000703269"/>
    </source>
</evidence>
<comment type="caution">
    <text evidence="14">The sequence shown here is derived from an EMBL/GenBank/DDBJ whole genome shotgun (WGS) entry which is preliminary data.</text>
</comment>